<reference evidence="2" key="1">
    <citation type="submission" date="2023-03" db="EMBL/GenBank/DDBJ databases">
        <title>Actinorhabdospora filicis NBRC 111898.</title>
        <authorList>
            <person name="Ichikawa N."/>
            <person name="Sato H."/>
            <person name="Tonouchi N."/>
        </authorList>
    </citation>
    <scope>NUCLEOTIDE SEQUENCE</scope>
    <source>
        <strain evidence="2">NBRC 111898</strain>
    </source>
</reference>
<dbReference type="Proteomes" id="UP001165079">
    <property type="component" value="Unassembled WGS sequence"/>
</dbReference>
<proteinExistence type="predicted"/>
<evidence type="ECO:0000313" key="3">
    <source>
        <dbReference type="Proteomes" id="UP001165079"/>
    </source>
</evidence>
<feature type="domain" description="Methyltransferase" evidence="1">
    <location>
        <begin position="22"/>
        <end position="118"/>
    </location>
</feature>
<evidence type="ECO:0000313" key="2">
    <source>
        <dbReference type="EMBL" id="GLZ81528.1"/>
    </source>
</evidence>
<dbReference type="CDD" id="cd02440">
    <property type="entry name" value="AdoMet_MTases"/>
    <property type="match status" value="1"/>
</dbReference>
<gene>
    <name evidence="2" type="ORF">Afil01_63350</name>
</gene>
<dbReference type="EMBL" id="BSTX01000006">
    <property type="protein sequence ID" value="GLZ81528.1"/>
    <property type="molecule type" value="Genomic_DNA"/>
</dbReference>
<organism evidence="2 3">
    <name type="scientific">Actinorhabdospora filicis</name>
    <dbReference type="NCBI Taxonomy" id="1785913"/>
    <lineage>
        <taxon>Bacteria</taxon>
        <taxon>Bacillati</taxon>
        <taxon>Actinomycetota</taxon>
        <taxon>Actinomycetes</taxon>
        <taxon>Micromonosporales</taxon>
        <taxon>Micromonosporaceae</taxon>
        <taxon>Actinorhabdospora</taxon>
    </lineage>
</organism>
<dbReference type="Gene3D" id="3.40.50.150">
    <property type="entry name" value="Vaccinia Virus protein VP39"/>
    <property type="match status" value="1"/>
</dbReference>
<protein>
    <recommendedName>
        <fullName evidence="1">Methyltransferase domain-containing protein</fullName>
    </recommendedName>
</protein>
<accession>A0A9W6SSG8</accession>
<keyword evidence="3" id="KW-1185">Reference proteome</keyword>
<dbReference type="InterPro" id="IPR041698">
    <property type="entry name" value="Methyltransf_25"/>
</dbReference>
<dbReference type="Pfam" id="PF13649">
    <property type="entry name" value="Methyltransf_25"/>
    <property type="match status" value="1"/>
</dbReference>
<dbReference type="AlphaFoldDB" id="A0A9W6SSG8"/>
<dbReference type="SUPFAM" id="SSF53335">
    <property type="entry name" value="S-adenosyl-L-methionine-dependent methyltransferases"/>
    <property type="match status" value="1"/>
</dbReference>
<name>A0A9W6SSG8_9ACTN</name>
<evidence type="ECO:0000259" key="1">
    <source>
        <dbReference type="Pfam" id="PF13649"/>
    </source>
</evidence>
<dbReference type="InterPro" id="IPR029063">
    <property type="entry name" value="SAM-dependent_MTases_sf"/>
</dbReference>
<sequence>MTTPERISFAVTALGPRPGERVLEIGGGRGASAELILAAVGEGRYVGVDRSVKATEAAALRNAAAVADGRAQFVTAHFDVYASEERFDKILALNVNVFWTGAATAELKVAATLLRPGGRLVLCYDLPDANRTSLVTARLCGHLRRAGFTPEVRAHVPLVVDAVYQPG</sequence>
<comment type="caution">
    <text evidence="2">The sequence shown here is derived from an EMBL/GenBank/DDBJ whole genome shotgun (WGS) entry which is preliminary data.</text>
</comment>
<dbReference type="RefSeq" id="WP_285667013.1">
    <property type="nucleotide sequence ID" value="NZ_BSTX01000006.1"/>
</dbReference>